<protein>
    <recommendedName>
        <fullName evidence="11">E3 ubiquitin-protein ligase</fullName>
        <ecNumber evidence="11">2.3.2.27</ecNumber>
    </recommendedName>
</protein>
<keyword evidence="5" id="KW-0879">Wnt signaling pathway</keyword>
<dbReference type="InterPro" id="IPR017907">
    <property type="entry name" value="Znf_RING_CS"/>
</dbReference>
<keyword evidence="15" id="KW-1185">Reference proteome</keyword>
<reference evidence="14 15" key="2">
    <citation type="journal article" date="2022" name="Mol. Biol. Evol.">
        <title>Comparative Genomics Reveals Insights into the Divergent Evolution of Astigmatic Mites and Household Pest Adaptations.</title>
        <authorList>
            <person name="Xiong Q."/>
            <person name="Wan A.T."/>
            <person name="Liu X."/>
            <person name="Fung C.S."/>
            <person name="Xiao X."/>
            <person name="Malainual N."/>
            <person name="Hou J."/>
            <person name="Wang L."/>
            <person name="Wang M."/>
            <person name="Yang K.Y."/>
            <person name="Cui Y."/>
            <person name="Leung E.L."/>
            <person name="Nong W."/>
            <person name="Shin S.K."/>
            <person name="Au S.W."/>
            <person name="Jeong K.Y."/>
            <person name="Chew F.T."/>
            <person name="Hui J.H."/>
            <person name="Leung T.F."/>
            <person name="Tungtrongchitr A."/>
            <person name="Zhong N."/>
            <person name="Liu Z."/>
            <person name="Tsui S.K."/>
        </authorList>
    </citation>
    <scope>NUCLEOTIDE SEQUENCE [LARGE SCALE GENOMIC DNA]</scope>
    <source>
        <strain evidence="14">Derp</strain>
    </source>
</reference>
<dbReference type="SMART" id="SM00184">
    <property type="entry name" value="RING"/>
    <property type="match status" value="1"/>
</dbReference>
<dbReference type="InterPro" id="IPR044110">
    <property type="entry name" value="RING-HC_RNF146"/>
</dbReference>
<accession>A0ABQ8J7P8</accession>
<dbReference type="PANTHER" id="PTHR13417:SF2">
    <property type="entry name" value="E3 UBIQUITIN-PROTEIN LIGASE RNF146"/>
    <property type="match status" value="1"/>
</dbReference>
<feature type="domain" description="WWE" evidence="13">
    <location>
        <begin position="62"/>
        <end position="138"/>
    </location>
</feature>
<dbReference type="PANTHER" id="PTHR13417">
    <property type="entry name" value="E3 UBIQUITIN-PROTEIN LIGASE RNF146"/>
    <property type="match status" value="1"/>
</dbReference>
<dbReference type="Proteomes" id="UP000887458">
    <property type="component" value="Unassembled WGS sequence"/>
</dbReference>
<comment type="caution">
    <text evidence="14">The sequence shown here is derived from an EMBL/GenBank/DDBJ whole genome shotgun (WGS) entry which is preliminary data.</text>
</comment>
<evidence type="ECO:0000256" key="11">
    <source>
        <dbReference type="RuleBase" id="RU367115"/>
    </source>
</evidence>
<dbReference type="Gene3D" id="3.30.40.10">
    <property type="entry name" value="Zinc/RING finger domain, C3HC4 (zinc finger)"/>
    <property type="match status" value="1"/>
</dbReference>
<dbReference type="InterPro" id="IPR013083">
    <property type="entry name" value="Znf_RING/FYVE/PHD"/>
</dbReference>
<dbReference type="InterPro" id="IPR001841">
    <property type="entry name" value="Znf_RING"/>
</dbReference>
<dbReference type="CDD" id="cd16546">
    <property type="entry name" value="RING-HC_RNF146"/>
    <property type="match status" value="1"/>
</dbReference>
<dbReference type="PROSITE" id="PS50089">
    <property type="entry name" value="ZF_RING_2"/>
    <property type="match status" value="1"/>
</dbReference>
<dbReference type="Pfam" id="PF02825">
    <property type="entry name" value="WWE"/>
    <property type="match status" value="1"/>
</dbReference>
<evidence type="ECO:0000256" key="3">
    <source>
        <dbReference type="ARBA" id="ARBA00022490"/>
    </source>
</evidence>
<sequence length="163" mass="19063">MSDLEPCPVCRNKPSHPIKLPCNHIFCFLCAKGSILHNQKCPLCRQHISLSFLNNPQLIQTESISENTHLDNDYHWFYEGHNGWWLYDEQTSKEIENAFQQKELFIEVLIAGYIYIIDLEKMIQYRKGMPNKLRKIQRAKTDTNVKGIAGLRTHPHSRSNLVQ</sequence>
<dbReference type="Gene3D" id="3.30.720.50">
    <property type="match status" value="1"/>
</dbReference>
<dbReference type="EMBL" id="NJHN03000063">
    <property type="protein sequence ID" value="KAH9418440.1"/>
    <property type="molecule type" value="Genomic_DNA"/>
</dbReference>
<evidence type="ECO:0000256" key="6">
    <source>
        <dbReference type="ARBA" id="ARBA00022723"/>
    </source>
</evidence>
<name>A0ABQ8J7P8_DERPT</name>
<dbReference type="SUPFAM" id="SSF57850">
    <property type="entry name" value="RING/U-box"/>
    <property type="match status" value="1"/>
</dbReference>
<comment type="domain">
    <text evidence="11">The WWE domain mediates non-covalent poly(ADP-ribose)-binding.</text>
</comment>
<evidence type="ECO:0000256" key="9">
    <source>
        <dbReference type="ARBA" id="ARBA00022833"/>
    </source>
</evidence>
<evidence type="ECO:0000256" key="10">
    <source>
        <dbReference type="PROSITE-ProRule" id="PRU00175"/>
    </source>
</evidence>
<dbReference type="InterPro" id="IPR004170">
    <property type="entry name" value="WWE_dom"/>
</dbReference>
<keyword evidence="3 11" id="KW-0963">Cytoplasm</keyword>
<evidence type="ECO:0000256" key="4">
    <source>
        <dbReference type="ARBA" id="ARBA00022679"/>
    </source>
</evidence>
<dbReference type="SUPFAM" id="SSF117839">
    <property type="entry name" value="WWE domain"/>
    <property type="match status" value="1"/>
</dbReference>
<evidence type="ECO:0000259" key="12">
    <source>
        <dbReference type="PROSITE" id="PS50089"/>
    </source>
</evidence>
<evidence type="ECO:0000313" key="14">
    <source>
        <dbReference type="EMBL" id="KAH9418440.1"/>
    </source>
</evidence>
<evidence type="ECO:0000259" key="13">
    <source>
        <dbReference type="PROSITE" id="PS50918"/>
    </source>
</evidence>
<keyword evidence="9 11" id="KW-0862">Zinc</keyword>
<evidence type="ECO:0000256" key="1">
    <source>
        <dbReference type="ARBA" id="ARBA00000900"/>
    </source>
</evidence>
<feature type="domain" description="RING-type" evidence="12">
    <location>
        <begin position="7"/>
        <end position="45"/>
    </location>
</feature>
<reference evidence="14 15" key="1">
    <citation type="journal article" date="2018" name="J. Allergy Clin. Immunol.">
        <title>High-quality assembly of Dermatophagoides pteronyssinus genome and transcriptome reveals a wide range of novel allergens.</title>
        <authorList>
            <person name="Liu X.Y."/>
            <person name="Yang K.Y."/>
            <person name="Wang M.Q."/>
            <person name="Kwok J.S."/>
            <person name="Zeng X."/>
            <person name="Yang Z."/>
            <person name="Xiao X.J."/>
            <person name="Lau C.P."/>
            <person name="Li Y."/>
            <person name="Huang Z.M."/>
            <person name="Ba J.G."/>
            <person name="Yim A.K."/>
            <person name="Ouyang C.Y."/>
            <person name="Ngai S.M."/>
            <person name="Chan T.F."/>
            <person name="Leung E.L."/>
            <person name="Liu L."/>
            <person name="Liu Z.G."/>
            <person name="Tsui S.K."/>
        </authorList>
    </citation>
    <scope>NUCLEOTIDE SEQUENCE [LARGE SCALE GENOMIC DNA]</scope>
    <source>
        <strain evidence="14">Derp</strain>
    </source>
</reference>
<dbReference type="Pfam" id="PF13920">
    <property type="entry name" value="zf-C3HC4_3"/>
    <property type="match status" value="1"/>
</dbReference>
<dbReference type="PROSITE" id="PS50918">
    <property type="entry name" value="WWE"/>
    <property type="match status" value="1"/>
</dbReference>
<evidence type="ECO:0000256" key="5">
    <source>
        <dbReference type="ARBA" id="ARBA00022687"/>
    </source>
</evidence>
<keyword evidence="8 11" id="KW-0833">Ubl conjugation pathway</keyword>
<dbReference type="EC" id="2.3.2.27" evidence="11"/>
<dbReference type="InterPro" id="IPR037197">
    <property type="entry name" value="WWE_dom_sf"/>
</dbReference>
<keyword evidence="4 11" id="KW-0808">Transferase</keyword>
<dbReference type="PROSITE" id="PS00518">
    <property type="entry name" value="ZF_RING_1"/>
    <property type="match status" value="1"/>
</dbReference>
<gene>
    <name evidence="14" type="ORF">DERP_011302</name>
</gene>
<proteinExistence type="predicted"/>
<organism evidence="14 15">
    <name type="scientific">Dermatophagoides pteronyssinus</name>
    <name type="common">European house dust mite</name>
    <dbReference type="NCBI Taxonomy" id="6956"/>
    <lineage>
        <taxon>Eukaryota</taxon>
        <taxon>Metazoa</taxon>
        <taxon>Ecdysozoa</taxon>
        <taxon>Arthropoda</taxon>
        <taxon>Chelicerata</taxon>
        <taxon>Arachnida</taxon>
        <taxon>Acari</taxon>
        <taxon>Acariformes</taxon>
        <taxon>Sarcoptiformes</taxon>
        <taxon>Astigmata</taxon>
        <taxon>Psoroptidia</taxon>
        <taxon>Analgoidea</taxon>
        <taxon>Pyroglyphidae</taxon>
        <taxon>Dermatophagoidinae</taxon>
        <taxon>Dermatophagoides</taxon>
    </lineage>
</organism>
<evidence type="ECO:0000256" key="2">
    <source>
        <dbReference type="ARBA" id="ARBA00004514"/>
    </source>
</evidence>
<comment type="function">
    <text evidence="11">E3 ubiquitin-protein ligase that specifically binds poly-ADP-ribosylated proteins and mediates their ubiquitination and subsequent degradation.</text>
</comment>
<dbReference type="InterPro" id="IPR018123">
    <property type="entry name" value="WWE-dom_subgr"/>
</dbReference>
<comment type="subcellular location">
    <subcellularLocation>
        <location evidence="2 11">Cytoplasm</location>
        <location evidence="2 11">Cytosol</location>
    </subcellularLocation>
</comment>
<evidence type="ECO:0000256" key="7">
    <source>
        <dbReference type="ARBA" id="ARBA00022771"/>
    </source>
</evidence>
<dbReference type="SMART" id="SM00678">
    <property type="entry name" value="WWE"/>
    <property type="match status" value="1"/>
</dbReference>
<keyword evidence="6 11" id="KW-0479">Metal-binding</keyword>
<evidence type="ECO:0000256" key="8">
    <source>
        <dbReference type="ARBA" id="ARBA00022786"/>
    </source>
</evidence>
<comment type="catalytic activity">
    <reaction evidence="1 11">
        <text>S-ubiquitinyl-[E2 ubiquitin-conjugating enzyme]-L-cysteine + [acceptor protein]-L-lysine = [E2 ubiquitin-conjugating enzyme]-L-cysteine + N(6)-ubiquitinyl-[acceptor protein]-L-lysine.</text>
        <dbReference type="EC" id="2.3.2.27"/>
    </reaction>
</comment>
<comment type="PTM">
    <text evidence="11">Ubiquitinated; autoubiquitinated.</text>
</comment>
<evidence type="ECO:0000313" key="15">
    <source>
        <dbReference type="Proteomes" id="UP000887458"/>
    </source>
</evidence>
<keyword evidence="7 10" id="KW-0863">Zinc-finger</keyword>
<comment type="pathway">
    <text evidence="11">Protein modification; protein ubiquitination.</text>
</comment>
<dbReference type="InterPro" id="IPR033509">
    <property type="entry name" value="RNF146"/>
</dbReference>